<dbReference type="PANTHER" id="PTHR45846">
    <property type="entry name" value="TRNA-DIHYDROURIDINE(47) SYNTHASE [NAD(P)(+)]-LIKE"/>
    <property type="match status" value="1"/>
</dbReference>
<comment type="caution">
    <text evidence="11">The sequence shown here is derived from an EMBL/GenBank/DDBJ whole genome shotgun (WGS) entry which is preliminary data.</text>
</comment>
<evidence type="ECO:0000313" key="11">
    <source>
        <dbReference type="EMBL" id="HJG30478.1"/>
    </source>
</evidence>
<keyword evidence="6 7" id="KW-0560">Oxidoreductase</keyword>
<evidence type="ECO:0000256" key="7">
    <source>
        <dbReference type="PIRNR" id="PIRNR006621"/>
    </source>
</evidence>
<dbReference type="AlphaFoldDB" id="A0A921LSR4"/>
<accession>A0A921LSR4</accession>
<gene>
    <name evidence="11" type="ORF">K8U80_03670</name>
</gene>
<evidence type="ECO:0000313" key="12">
    <source>
        <dbReference type="Proteomes" id="UP000746751"/>
    </source>
</evidence>
<evidence type="ECO:0000256" key="8">
    <source>
        <dbReference type="PIRSR" id="PIRSR006621-1"/>
    </source>
</evidence>
<dbReference type="Proteomes" id="UP000746751">
    <property type="component" value="Unassembled WGS sequence"/>
</dbReference>
<feature type="active site" description="Proton donor" evidence="8">
    <location>
        <position position="95"/>
    </location>
</feature>
<evidence type="ECO:0000256" key="4">
    <source>
        <dbReference type="ARBA" id="ARBA00022694"/>
    </source>
</evidence>
<dbReference type="GO" id="GO:0050660">
    <property type="term" value="F:flavin adenine dinucleotide binding"/>
    <property type="evidence" value="ECO:0007669"/>
    <property type="project" value="InterPro"/>
</dbReference>
<feature type="binding site" evidence="9">
    <location>
        <begin position="219"/>
        <end position="220"/>
    </location>
    <ligand>
        <name>FMN</name>
        <dbReference type="ChEBI" id="CHEBI:58210"/>
    </ligand>
</feature>
<keyword evidence="9" id="KW-0547">Nucleotide-binding</keyword>
<dbReference type="PIRSF" id="PIRSF006621">
    <property type="entry name" value="Dus"/>
    <property type="match status" value="1"/>
</dbReference>
<name>A0A921LSR4_9ACTN</name>
<organism evidence="11 12">
    <name type="scientific">Collinsella ihumii</name>
    <dbReference type="NCBI Taxonomy" id="1720204"/>
    <lineage>
        <taxon>Bacteria</taxon>
        <taxon>Bacillati</taxon>
        <taxon>Actinomycetota</taxon>
        <taxon>Coriobacteriia</taxon>
        <taxon>Coriobacteriales</taxon>
        <taxon>Coriobacteriaceae</taxon>
        <taxon>Collinsella</taxon>
    </lineage>
</organism>
<dbReference type="PROSITE" id="PS01136">
    <property type="entry name" value="UPF0034"/>
    <property type="match status" value="1"/>
</dbReference>
<dbReference type="CDD" id="cd02801">
    <property type="entry name" value="DUS_like_FMN"/>
    <property type="match status" value="1"/>
</dbReference>
<evidence type="ECO:0000256" key="3">
    <source>
        <dbReference type="ARBA" id="ARBA00022643"/>
    </source>
</evidence>
<evidence type="ECO:0000259" key="10">
    <source>
        <dbReference type="Pfam" id="PF01207"/>
    </source>
</evidence>
<dbReference type="InterPro" id="IPR013785">
    <property type="entry name" value="Aldolase_TIM"/>
</dbReference>
<dbReference type="Pfam" id="PF01207">
    <property type="entry name" value="Dus"/>
    <property type="match status" value="1"/>
</dbReference>
<dbReference type="SUPFAM" id="SSF51395">
    <property type="entry name" value="FMN-linked oxidoreductases"/>
    <property type="match status" value="1"/>
</dbReference>
<dbReference type="Gene3D" id="3.20.20.70">
    <property type="entry name" value="Aldolase class I"/>
    <property type="match status" value="1"/>
</dbReference>
<evidence type="ECO:0000256" key="6">
    <source>
        <dbReference type="ARBA" id="ARBA00023002"/>
    </source>
</evidence>
<feature type="binding site" evidence="9">
    <location>
        <position position="163"/>
    </location>
    <ligand>
        <name>FMN</name>
        <dbReference type="ChEBI" id="CHEBI:58210"/>
    </ligand>
</feature>
<dbReference type="EMBL" id="DYVF01000027">
    <property type="protein sequence ID" value="HJG30478.1"/>
    <property type="molecule type" value="Genomic_DNA"/>
</dbReference>
<reference evidence="11" key="2">
    <citation type="submission" date="2021-09" db="EMBL/GenBank/DDBJ databases">
        <authorList>
            <person name="Gilroy R."/>
        </authorList>
    </citation>
    <scope>NUCLEOTIDE SEQUENCE</scope>
    <source>
        <strain evidence="11">ChiGjej2B2-7701</strain>
    </source>
</reference>
<keyword evidence="2 7" id="KW-0285">Flavoprotein</keyword>
<evidence type="ECO:0000256" key="2">
    <source>
        <dbReference type="ARBA" id="ARBA00022630"/>
    </source>
</evidence>
<feature type="binding site" evidence="9">
    <location>
        <position position="65"/>
    </location>
    <ligand>
        <name>FMN</name>
        <dbReference type="ChEBI" id="CHEBI:58210"/>
    </ligand>
</feature>
<dbReference type="InterPro" id="IPR018517">
    <property type="entry name" value="tRNA_hU_synthase_CS"/>
</dbReference>
<dbReference type="GO" id="GO:0017150">
    <property type="term" value="F:tRNA dihydrouridine synthase activity"/>
    <property type="evidence" value="ECO:0007669"/>
    <property type="project" value="InterPro"/>
</dbReference>
<evidence type="ECO:0000256" key="5">
    <source>
        <dbReference type="ARBA" id="ARBA00022857"/>
    </source>
</evidence>
<comment type="similarity">
    <text evidence="7">Belongs to the dus family.</text>
</comment>
<keyword evidence="5" id="KW-0521">NADP</keyword>
<keyword evidence="4 7" id="KW-0819">tRNA processing</keyword>
<proteinExistence type="inferred from homology"/>
<keyword evidence="3 7" id="KW-0288">FMN</keyword>
<dbReference type="PANTHER" id="PTHR45846:SF1">
    <property type="entry name" value="TRNA-DIHYDROURIDINE(47) SYNTHASE [NAD(P)(+)]-LIKE"/>
    <property type="match status" value="1"/>
</dbReference>
<dbReference type="InterPro" id="IPR035587">
    <property type="entry name" value="DUS-like_FMN-bd"/>
</dbReference>
<reference evidence="11" key="1">
    <citation type="journal article" date="2021" name="PeerJ">
        <title>Extensive microbial diversity within the chicken gut microbiome revealed by metagenomics and culture.</title>
        <authorList>
            <person name="Gilroy R."/>
            <person name="Ravi A."/>
            <person name="Getino M."/>
            <person name="Pursley I."/>
            <person name="Horton D.L."/>
            <person name="Alikhan N.F."/>
            <person name="Baker D."/>
            <person name="Gharbi K."/>
            <person name="Hall N."/>
            <person name="Watson M."/>
            <person name="Adriaenssens E.M."/>
            <person name="Foster-Nyarko E."/>
            <person name="Jarju S."/>
            <person name="Secka A."/>
            <person name="Antonio M."/>
            <person name="Oren A."/>
            <person name="Chaudhuri R.R."/>
            <person name="La Ragione R."/>
            <person name="Hildebrand F."/>
            <person name="Pallen M.J."/>
        </authorList>
    </citation>
    <scope>NUCLEOTIDE SEQUENCE</scope>
    <source>
        <strain evidence="11">ChiGjej2B2-7701</strain>
    </source>
</reference>
<sequence>MILSLAPMEGLTGHTFRAIHAECFGALDRYYTPFIAPPRVGSSFGGRVRAELDPEVNRGLVVVPQLLTKDADEFVWAAGLLADMGFTEVNLNLGCPSGTVVSKGKGAGFLRDLERLDAFLDEICARSPLPVSVKTRIGVSDDTEYERILEVYRRHELAELIVHPRVQKDRYQGTPRQEAYGATLRAVSCPVAYNGDVFGVDDMDALLAAYPETRHVMLGRGILANPALARMLKGGPAATAAELERFHDRLYGAYEAKMGGNAVFRMKEWWSYARFAFADPQSVHRAVRKVRKVDEYRAATERIFRTERLAAVARFQAA</sequence>
<comment type="cofactor">
    <cofactor evidence="1 7 9">
        <name>FMN</name>
        <dbReference type="ChEBI" id="CHEBI:58210"/>
    </cofactor>
</comment>
<dbReference type="EC" id="1.3.1.-" evidence="7"/>
<dbReference type="GO" id="GO:0003723">
    <property type="term" value="F:RNA binding"/>
    <property type="evidence" value="ECO:0007669"/>
    <property type="project" value="TreeGrafter"/>
</dbReference>
<feature type="binding site" evidence="9">
    <location>
        <position position="134"/>
    </location>
    <ligand>
        <name>FMN</name>
        <dbReference type="ChEBI" id="CHEBI:58210"/>
    </ligand>
</feature>
<protein>
    <recommendedName>
        <fullName evidence="7">tRNA-dihydrouridine synthase</fullName>
        <ecNumber evidence="7">1.3.1.-</ecNumber>
    </recommendedName>
</protein>
<feature type="domain" description="DUS-like FMN-binding" evidence="10">
    <location>
        <begin position="5"/>
        <end position="252"/>
    </location>
</feature>
<dbReference type="InterPro" id="IPR001269">
    <property type="entry name" value="DUS_fam"/>
</dbReference>
<evidence type="ECO:0000256" key="9">
    <source>
        <dbReference type="PIRSR" id="PIRSR006621-2"/>
    </source>
</evidence>
<evidence type="ECO:0000256" key="1">
    <source>
        <dbReference type="ARBA" id="ARBA00001917"/>
    </source>
</evidence>
<comment type="function">
    <text evidence="7">Catalyzes the synthesis of 5,6-dihydrouridine (D), a modified base found in the D-loop of most tRNAs, via the reduction of the C5-C6 double bond in target uridines.</text>
</comment>